<dbReference type="RefSeq" id="XP_002294059.1">
    <property type="nucleotide sequence ID" value="XM_002294023.1"/>
</dbReference>
<dbReference type="GeneID" id="7444308"/>
<dbReference type="HOGENOM" id="CLU_1108973_0_0_1"/>
<sequence>MSAVKKDKQLHCLAVRASFVFLLLSLRNVVAPGNTRGLEPYKVIINPSLRVSCSSKSRGNDKSDVSISALATALDWMHQGYHSIEFELFVAAVDVTPNNTRNKLVSHQVFGGVSRRLNATETTSPTTVVTSSTSKAPVSASPTKNPLTAPPTVKPVTKSPSAAPSTSPFNPTSGPSRHPITSPPSTLSPSRKPFGKSNSSADHKLSIHSIAYFESCDKEPLGSSFHQPIQSNLCTQSPSNYELSAYSFSIS</sequence>
<organism evidence="3 4">
    <name type="scientific">Thalassiosira pseudonana</name>
    <name type="common">Marine diatom</name>
    <name type="synonym">Cyclotella nana</name>
    <dbReference type="NCBI Taxonomy" id="35128"/>
    <lineage>
        <taxon>Eukaryota</taxon>
        <taxon>Sar</taxon>
        <taxon>Stramenopiles</taxon>
        <taxon>Ochrophyta</taxon>
        <taxon>Bacillariophyta</taxon>
        <taxon>Coscinodiscophyceae</taxon>
        <taxon>Thalassiosirophycidae</taxon>
        <taxon>Thalassiosirales</taxon>
        <taxon>Thalassiosiraceae</taxon>
        <taxon>Thalassiosira</taxon>
    </lineage>
</organism>
<dbReference type="EMBL" id="CM000650">
    <property type="protein sequence ID" value="EED88414.1"/>
    <property type="molecule type" value="Genomic_DNA"/>
</dbReference>
<reference evidence="3 4" key="1">
    <citation type="journal article" date="2004" name="Science">
        <title>The genome of the diatom Thalassiosira pseudonana: ecology, evolution, and metabolism.</title>
        <authorList>
            <person name="Armbrust E.V."/>
            <person name="Berges J.A."/>
            <person name="Bowler C."/>
            <person name="Green B.R."/>
            <person name="Martinez D."/>
            <person name="Putnam N.H."/>
            <person name="Zhou S."/>
            <person name="Allen A.E."/>
            <person name="Apt K.E."/>
            <person name="Bechner M."/>
            <person name="Brzezinski M.A."/>
            <person name="Chaal B.K."/>
            <person name="Chiovitti A."/>
            <person name="Davis A.K."/>
            <person name="Demarest M.S."/>
            <person name="Detter J.C."/>
            <person name="Glavina T."/>
            <person name="Goodstein D."/>
            <person name="Hadi M.Z."/>
            <person name="Hellsten U."/>
            <person name="Hildebrand M."/>
            <person name="Jenkins B.D."/>
            <person name="Jurka J."/>
            <person name="Kapitonov V.V."/>
            <person name="Kroger N."/>
            <person name="Lau W.W."/>
            <person name="Lane T.W."/>
            <person name="Larimer F.W."/>
            <person name="Lippmeier J.C."/>
            <person name="Lucas S."/>
            <person name="Medina M."/>
            <person name="Montsant A."/>
            <person name="Obornik M."/>
            <person name="Parker M.S."/>
            <person name="Palenik B."/>
            <person name="Pazour G.J."/>
            <person name="Richardson P.M."/>
            <person name="Rynearson T.A."/>
            <person name="Saito M.A."/>
            <person name="Schwartz D.C."/>
            <person name="Thamatrakoln K."/>
            <person name="Valentin K."/>
            <person name="Vardi A."/>
            <person name="Wilkerson F.P."/>
            <person name="Rokhsar D.S."/>
        </authorList>
    </citation>
    <scope>NUCLEOTIDE SEQUENCE [LARGE SCALE GENOMIC DNA]</scope>
    <source>
        <strain evidence="3 4">CCMP1335</strain>
    </source>
</reference>
<keyword evidence="2" id="KW-0732">Signal</keyword>
<evidence type="ECO:0000313" key="3">
    <source>
        <dbReference type="EMBL" id="EED88414.1"/>
    </source>
</evidence>
<dbReference type="AlphaFoldDB" id="B8CD68"/>
<name>B8CD68_THAPS</name>
<protein>
    <submittedName>
        <fullName evidence="3">Uncharacterized protein</fullName>
    </submittedName>
</protein>
<dbReference type="Proteomes" id="UP000001449">
    <property type="component" value="Chromosome 15"/>
</dbReference>
<feature type="chain" id="PRO_5002869305" evidence="2">
    <location>
        <begin position="33"/>
        <end position="251"/>
    </location>
</feature>
<reference evidence="3 4" key="2">
    <citation type="journal article" date="2008" name="Nature">
        <title>The Phaeodactylum genome reveals the evolutionary history of diatom genomes.</title>
        <authorList>
            <person name="Bowler C."/>
            <person name="Allen A.E."/>
            <person name="Badger J.H."/>
            <person name="Grimwood J."/>
            <person name="Jabbari K."/>
            <person name="Kuo A."/>
            <person name="Maheswari U."/>
            <person name="Martens C."/>
            <person name="Maumus F."/>
            <person name="Otillar R.P."/>
            <person name="Rayko E."/>
            <person name="Salamov A."/>
            <person name="Vandepoele K."/>
            <person name="Beszteri B."/>
            <person name="Gruber A."/>
            <person name="Heijde M."/>
            <person name="Katinka M."/>
            <person name="Mock T."/>
            <person name="Valentin K."/>
            <person name="Verret F."/>
            <person name="Berges J.A."/>
            <person name="Brownlee C."/>
            <person name="Cadoret J.P."/>
            <person name="Chiovitti A."/>
            <person name="Choi C.J."/>
            <person name="Coesel S."/>
            <person name="De Martino A."/>
            <person name="Detter J.C."/>
            <person name="Durkin C."/>
            <person name="Falciatore A."/>
            <person name="Fournet J."/>
            <person name="Haruta M."/>
            <person name="Huysman M.J."/>
            <person name="Jenkins B.D."/>
            <person name="Jiroutova K."/>
            <person name="Jorgensen R.E."/>
            <person name="Joubert Y."/>
            <person name="Kaplan A."/>
            <person name="Kroger N."/>
            <person name="Kroth P.G."/>
            <person name="La Roche J."/>
            <person name="Lindquist E."/>
            <person name="Lommer M."/>
            <person name="Martin-Jezequel V."/>
            <person name="Lopez P.J."/>
            <person name="Lucas S."/>
            <person name="Mangogna M."/>
            <person name="McGinnis K."/>
            <person name="Medlin L.K."/>
            <person name="Montsant A."/>
            <person name="Oudot-Le Secq M.P."/>
            <person name="Napoli C."/>
            <person name="Obornik M."/>
            <person name="Parker M.S."/>
            <person name="Petit J.L."/>
            <person name="Porcel B.M."/>
            <person name="Poulsen N."/>
            <person name="Robison M."/>
            <person name="Rychlewski L."/>
            <person name="Rynearson T.A."/>
            <person name="Schmutz J."/>
            <person name="Shapiro H."/>
            <person name="Siaut M."/>
            <person name="Stanley M."/>
            <person name="Sussman M.R."/>
            <person name="Taylor A.R."/>
            <person name="Vardi A."/>
            <person name="von Dassow P."/>
            <person name="Vyverman W."/>
            <person name="Willis A."/>
            <person name="Wyrwicz L.S."/>
            <person name="Rokhsar D.S."/>
            <person name="Weissenbach J."/>
            <person name="Armbrust E.V."/>
            <person name="Green B.R."/>
            <person name="Van de Peer Y."/>
            <person name="Grigoriev I.V."/>
        </authorList>
    </citation>
    <scope>NUCLEOTIDE SEQUENCE [LARGE SCALE GENOMIC DNA]</scope>
    <source>
        <strain evidence="3 4">CCMP1335</strain>
    </source>
</reference>
<dbReference type="InParanoid" id="B8CD68"/>
<feature type="region of interest" description="Disordered" evidence="1">
    <location>
        <begin position="116"/>
        <end position="201"/>
    </location>
</feature>
<feature type="signal peptide" evidence="2">
    <location>
        <begin position="1"/>
        <end position="32"/>
    </location>
</feature>
<dbReference type="PaxDb" id="35128-Thaps24978"/>
<dbReference type="KEGG" id="tps:THAPSDRAFT_24978"/>
<gene>
    <name evidence="3" type="ORF">THAPSDRAFT_24978</name>
</gene>
<feature type="compositionally biased region" description="Low complexity" evidence="1">
    <location>
        <begin position="155"/>
        <end position="190"/>
    </location>
</feature>
<evidence type="ECO:0000313" key="4">
    <source>
        <dbReference type="Proteomes" id="UP000001449"/>
    </source>
</evidence>
<keyword evidence="4" id="KW-1185">Reference proteome</keyword>
<accession>B8CD68</accession>
<feature type="compositionally biased region" description="Low complexity" evidence="1">
    <location>
        <begin position="119"/>
        <end position="143"/>
    </location>
</feature>
<evidence type="ECO:0000256" key="2">
    <source>
        <dbReference type="SAM" id="SignalP"/>
    </source>
</evidence>
<evidence type="ECO:0000256" key="1">
    <source>
        <dbReference type="SAM" id="MobiDB-lite"/>
    </source>
</evidence>
<proteinExistence type="predicted"/>